<evidence type="ECO:0000256" key="11">
    <source>
        <dbReference type="ARBA" id="ARBA00033056"/>
    </source>
</evidence>
<evidence type="ECO:0000259" key="15">
    <source>
        <dbReference type="PROSITE" id="PS51462"/>
    </source>
</evidence>
<evidence type="ECO:0000256" key="5">
    <source>
        <dbReference type="ARBA" id="ARBA00022723"/>
    </source>
</evidence>
<dbReference type="InterPro" id="IPR000086">
    <property type="entry name" value="NUDIX_hydrolase_dom"/>
</dbReference>
<dbReference type="InterPro" id="IPR004385">
    <property type="entry name" value="NDP_pyrophosphatase"/>
</dbReference>
<reference evidence="17" key="1">
    <citation type="submission" date="2017-08" db="EMBL/GenBank/DDBJ databases">
        <authorList>
            <person name="Varghese N."/>
            <person name="Submissions S."/>
        </authorList>
    </citation>
    <scope>NUCLEOTIDE SEQUENCE [LARGE SCALE GENOMIC DNA]</scope>
    <source>
        <strain evidence="17">JA276</strain>
    </source>
</reference>
<dbReference type="SUPFAM" id="SSF55811">
    <property type="entry name" value="Nudix"/>
    <property type="match status" value="1"/>
</dbReference>
<dbReference type="PANTHER" id="PTHR11839">
    <property type="entry name" value="UDP/ADP-SUGAR PYROPHOSPHATASE"/>
    <property type="match status" value="1"/>
</dbReference>
<proteinExistence type="inferred from homology"/>
<feature type="domain" description="Nudix hydrolase" evidence="15">
    <location>
        <begin position="240"/>
        <end position="380"/>
    </location>
</feature>
<evidence type="ECO:0000256" key="7">
    <source>
        <dbReference type="ARBA" id="ARBA00022842"/>
    </source>
</evidence>
<evidence type="ECO:0000256" key="10">
    <source>
        <dbReference type="ARBA" id="ARBA00030308"/>
    </source>
</evidence>
<accession>A0A285TCH7</accession>
<keyword evidence="17" id="KW-1185">Reference proteome</keyword>
<evidence type="ECO:0000256" key="12">
    <source>
        <dbReference type="ARBA" id="ARBA00049546"/>
    </source>
</evidence>
<dbReference type="InterPro" id="IPR009288">
    <property type="entry name" value="AIG2-like_dom"/>
</dbReference>
<sequence length="398" mass="43154">MGVAPLEIALHAPAQNGAKALTDLYFFYGTLCHEPLLAAVLGAPKPLEPARLSAYEVRHARDADGTDLGYPLLVEGPAGAEGGLAEITEAEAELLDWYEIGYAKARLAVTDAQGRTREAWVYLPEAGRWGVGQLWSLAAWAAEKGALATLAVAEVIALRGQVPMEQALGRYPMIRVRAASRLRAGVPRPAKLRFQPGADDVEIESLRTPYAKFFAVEDYRLRHRRFDGSMSATLDRAAFISGDATVVLPYDQKHDRVLLVEQFRTGPLARGDANPWSLEAVAGRVDAGESPEAAARREAEEEAGVTLSRLIAAPSHYPSPGAKSEYLYCYIGLCDLPEASPRLGGLQCEGEDIRSHRLSFDEMMALIETGEVENGPLIVLALWLARLREGLRAEALGA</sequence>
<dbReference type="NCBIfam" id="TIGR00052">
    <property type="entry name" value="nudix-type nucleoside diphosphatase, YffH/AdpP family"/>
    <property type="match status" value="1"/>
</dbReference>
<keyword evidence="7 13" id="KW-0460">Magnesium</keyword>
<comment type="catalytic activity">
    <reaction evidence="12">
        <text>ADP-D-ribose + H2O = D-ribose 5-phosphate + AMP + 2 H(+)</text>
        <dbReference type="Rhea" id="RHEA:10412"/>
        <dbReference type="ChEBI" id="CHEBI:15377"/>
        <dbReference type="ChEBI" id="CHEBI:15378"/>
        <dbReference type="ChEBI" id="CHEBI:57967"/>
        <dbReference type="ChEBI" id="CHEBI:78346"/>
        <dbReference type="ChEBI" id="CHEBI:456215"/>
        <dbReference type="EC" id="3.6.1.13"/>
    </reaction>
</comment>
<evidence type="ECO:0000313" key="17">
    <source>
        <dbReference type="Proteomes" id="UP000219111"/>
    </source>
</evidence>
<evidence type="ECO:0000313" key="16">
    <source>
        <dbReference type="EMBL" id="SOC19899.1"/>
    </source>
</evidence>
<dbReference type="Gene3D" id="3.10.490.10">
    <property type="entry name" value="Gamma-glutamyl cyclotransferase-like"/>
    <property type="match status" value="1"/>
</dbReference>
<dbReference type="InterPro" id="IPR015797">
    <property type="entry name" value="NUDIX_hydrolase-like_dom_sf"/>
</dbReference>
<dbReference type="GO" id="GO:0006753">
    <property type="term" value="P:nucleoside phosphate metabolic process"/>
    <property type="evidence" value="ECO:0007669"/>
    <property type="project" value="TreeGrafter"/>
</dbReference>
<evidence type="ECO:0000256" key="9">
    <source>
        <dbReference type="ARBA" id="ARBA00030162"/>
    </source>
</evidence>
<evidence type="ECO:0000256" key="6">
    <source>
        <dbReference type="ARBA" id="ARBA00022801"/>
    </source>
</evidence>
<comment type="cofactor">
    <cofactor evidence="1 13">
        <name>Mg(2+)</name>
        <dbReference type="ChEBI" id="CHEBI:18420"/>
    </cofactor>
</comment>
<dbReference type="Pfam" id="PF00293">
    <property type="entry name" value="NUDIX"/>
    <property type="match status" value="1"/>
</dbReference>
<dbReference type="CDD" id="cd24155">
    <property type="entry name" value="NUDIX_ADPRase"/>
    <property type="match status" value="1"/>
</dbReference>
<evidence type="ECO:0000256" key="4">
    <source>
        <dbReference type="ARBA" id="ARBA00013297"/>
    </source>
</evidence>
<dbReference type="OrthoDB" id="5292471at2"/>
<dbReference type="SUPFAM" id="SSF110857">
    <property type="entry name" value="Gamma-glutamyl cyclotransferase-like"/>
    <property type="match status" value="1"/>
</dbReference>
<comment type="function">
    <text evidence="8">Acts on ADP-mannose and ADP-glucose as well as ADP-ribose. Prevents glycogen biosynthesis. The reaction catalyzed by this enzyme is a limiting step of the gluconeogenic process.</text>
</comment>
<comment type="similarity">
    <text evidence="2">Belongs to the Nudix hydrolase family. NudF subfamily.</text>
</comment>
<organism evidence="16 17">
    <name type="scientific">Rhodobacter maris</name>
    <dbReference type="NCBI Taxonomy" id="446682"/>
    <lineage>
        <taxon>Bacteria</taxon>
        <taxon>Pseudomonadati</taxon>
        <taxon>Pseudomonadota</taxon>
        <taxon>Alphaproteobacteria</taxon>
        <taxon>Rhodobacterales</taxon>
        <taxon>Rhodobacter group</taxon>
        <taxon>Rhodobacter</taxon>
    </lineage>
</organism>
<dbReference type="PROSITE" id="PS00893">
    <property type="entry name" value="NUDIX_BOX"/>
    <property type="match status" value="1"/>
</dbReference>
<feature type="binding site" evidence="13">
    <location>
        <position position="351"/>
    </location>
    <ligand>
        <name>Mg(2+)</name>
        <dbReference type="ChEBI" id="CHEBI:18420"/>
        <label>1</label>
    </ligand>
</feature>
<dbReference type="PANTHER" id="PTHR11839:SF5">
    <property type="entry name" value="ADP-RIBOSE PYROPHOSPHATASE"/>
    <property type="match status" value="1"/>
</dbReference>
<dbReference type="GO" id="GO:0019144">
    <property type="term" value="F:ADP-sugar diphosphatase activity"/>
    <property type="evidence" value="ECO:0007669"/>
    <property type="project" value="TreeGrafter"/>
</dbReference>
<dbReference type="CDD" id="cd06661">
    <property type="entry name" value="GGCT_like"/>
    <property type="match status" value="1"/>
</dbReference>
<keyword evidence="6" id="KW-0378">Hydrolase</keyword>
<evidence type="ECO:0000256" key="2">
    <source>
        <dbReference type="ARBA" id="ARBA00007482"/>
    </source>
</evidence>
<dbReference type="GO" id="GO:0047631">
    <property type="term" value="F:ADP-ribose diphosphatase activity"/>
    <property type="evidence" value="ECO:0007669"/>
    <property type="project" value="UniProtKB-EC"/>
</dbReference>
<evidence type="ECO:0000256" key="1">
    <source>
        <dbReference type="ARBA" id="ARBA00001946"/>
    </source>
</evidence>
<gene>
    <name evidence="16" type="ORF">SAMN05877831_11870</name>
</gene>
<feature type="short sequence motif" description="Nudix box" evidence="14">
    <location>
        <begin position="283"/>
        <end position="305"/>
    </location>
</feature>
<dbReference type="Pfam" id="PF06094">
    <property type="entry name" value="GGACT"/>
    <property type="match status" value="1"/>
</dbReference>
<evidence type="ECO:0000256" key="3">
    <source>
        <dbReference type="ARBA" id="ARBA00012453"/>
    </source>
</evidence>
<evidence type="ECO:0000256" key="8">
    <source>
        <dbReference type="ARBA" id="ARBA00025164"/>
    </source>
</evidence>
<dbReference type="GO" id="GO:0046872">
    <property type="term" value="F:metal ion binding"/>
    <property type="evidence" value="ECO:0007669"/>
    <property type="project" value="UniProtKB-KW"/>
</dbReference>
<dbReference type="AlphaFoldDB" id="A0A285TCH7"/>
<dbReference type="EMBL" id="OBMT01000018">
    <property type="protein sequence ID" value="SOC19899.1"/>
    <property type="molecule type" value="Genomic_DNA"/>
</dbReference>
<dbReference type="Proteomes" id="UP000219111">
    <property type="component" value="Unassembled WGS sequence"/>
</dbReference>
<dbReference type="GO" id="GO:0005829">
    <property type="term" value="C:cytosol"/>
    <property type="evidence" value="ECO:0007669"/>
    <property type="project" value="TreeGrafter"/>
</dbReference>
<feature type="binding site" evidence="13">
    <location>
        <position position="282"/>
    </location>
    <ligand>
        <name>Mg(2+)</name>
        <dbReference type="ChEBI" id="CHEBI:18420"/>
        <label>1</label>
    </ligand>
</feature>
<dbReference type="InterPro" id="IPR013024">
    <property type="entry name" value="GGCT-like"/>
</dbReference>
<keyword evidence="5 13" id="KW-0479">Metal-binding</keyword>
<dbReference type="EC" id="3.6.1.13" evidence="3"/>
<name>A0A285TCH7_9RHOB</name>
<protein>
    <recommendedName>
        <fullName evidence="4">ADP-ribose pyrophosphatase</fullName>
        <ecNumber evidence="3">3.6.1.13</ecNumber>
    </recommendedName>
    <alternativeName>
        <fullName evidence="9">ADP-ribose diphosphatase</fullName>
    </alternativeName>
    <alternativeName>
        <fullName evidence="11">ADP-ribose phosphohydrolase</fullName>
    </alternativeName>
    <alternativeName>
        <fullName evidence="10">Adenosine diphosphoribose pyrophosphatase</fullName>
    </alternativeName>
</protein>
<dbReference type="InterPro" id="IPR020084">
    <property type="entry name" value="NUDIX_hydrolase_CS"/>
</dbReference>
<evidence type="ECO:0000256" key="13">
    <source>
        <dbReference type="PIRSR" id="PIRSR604385-2"/>
    </source>
</evidence>
<evidence type="ECO:0000256" key="14">
    <source>
        <dbReference type="PIRSR" id="PIRSR604385-3"/>
    </source>
</evidence>
<dbReference type="PROSITE" id="PS51462">
    <property type="entry name" value="NUDIX"/>
    <property type="match status" value="1"/>
</dbReference>
<dbReference type="GO" id="GO:0019693">
    <property type="term" value="P:ribose phosphate metabolic process"/>
    <property type="evidence" value="ECO:0007669"/>
    <property type="project" value="TreeGrafter"/>
</dbReference>
<feature type="binding site" evidence="13">
    <location>
        <position position="298"/>
    </location>
    <ligand>
        <name>Mg(2+)</name>
        <dbReference type="ChEBI" id="CHEBI:18420"/>
        <label>1</label>
    </ligand>
</feature>
<dbReference type="Gene3D" id="3.90.79.10">
    <property type="entry name" value="Nucleoside Triphosphate Pyrophosphohydrolase"/>
    <property type="match status" value="1"/>
</dbReference>
<feature type="binding site" evidence="13">
    <location>
        <position position="302"/>
    </location>
    <ligand>
        <name>Mg(2+)</name>
        <dbReference type="ChEBI" id="CHEBI:18420"/>
        <label>1</label>
    </ligand>
</feature>
<dbReference type="InterPro" id="IPR036568">
    <property type="entry name" value="GGCT-like_sf"/>
</dbReference>